<dbReference type="Pfam" id="PF20891">
    <property type="entry name" value="DUF6844"/>
    <property type="match status" value="1"/>
</dbReference>
<gene>
    <name evidence="4" type="ORF">SUTMEG_07400</name>
</gene>
<evidence type="ECO:0000313" key="4">
    <source>
        <dbReference type="EMBL" id="BBF22849.1"/>
    </source>
</evidence>
<keyword evidence="5" id="KW-1185">Reference proteome</keyword>
<accession>A0A2Z6I8W4</accession>
<name>A0A2Z6I8W4_9BURK</name>
<keyword evidence="2" id="KW-0732">Signal</keyword>
<protein>
    <recommendedName>
        <fullName evidence="3">DUF6844 domain-containing protein</fullName>
    </recommendedName>
</protein>
<proteinExistence type="predicted"/>
<dbReference type="Proteomes" id="UP000271003">
    <property type="component" value="Chromosome"/>
</dbReference>
<dbReference type="InterPro" id="IPR049286">
    <property type="entry name" value="DUF6844"/>
</dbReference>
<dbReference type="RefSeq" id="WP_120176518.1">
    <property type="nucleotide sequence ID" value="NZ_AP018786.1"/>
</dbReference>
<evidence type="ECO:0000313" key="5">
    <source>
        <dbReference type="Proteomes" id="UP000271003"/>
    </source>
</evidence>
<evidence type="ECO:0000256" key="2">
    <source>
        <dbReference type="SAM" id="SignalP"/>
    </source>
</evidence>
<feature type="signal peptide" evidence="2">
    <location>
        <begin position="1"/>
        <end position="23"/>
    </location>
</feature>
<feature type="domain" description="DUF6844" evidence="3">
    <location>
        <begin position="167"/>
        <end position="258"/>
    </location>
</feature>
<feature type="chain" id="PRO_5016333499" description="DUF6844 domain-containing protein" evidence="2">
    <location>
        <begin position="24"/>
        <end position="481"/>
    </location>
</feature>
<reference evidence="4 5" key="1">
    <citation type="journal article" date="2018" name="Int. J. Syst. Evol. Microbiol.">
        <title>Mesosutterella multiformis gen. nov., sp. nov., a member of the family Sutterellaceae and Sutterella megalosphaeroides sp. nov., isolated from human faeces.</title>
        <authorList>
            <person name="Sakamoto M."/>
            <person name="Ikeyama N."/>
            <person name="Kunihiro T."/>
            <person name="Iino T."/>
            <person name="Yuki M."/>
            <person name="Ohkuma M."/>
        </authorList>
    </citation>
    <scope>NUCLEOTIDE SEQUENCE [LARGE SCALE GENOMIC DNA]</scope>
    <source>
        <strain evidence="4 5">6FBBBH3</strain>
    </source>
</reference>
<organism evidence="4 5">
    <name type="scientific">Sutterella megalosphaeroides</name>
    <dbReference type="NCBI Taxonomy" id="2494234"/>
    <lineage>
        <taxon>Bacteria</taxon>
        <taxon>Pseudomonadati</taxon>
        <taxon>Pseudomonadota</taxon>
        <taxon>Betaproteobacteria</taxon>
        <taxon>Burkholderiales</taxon>
        <taxon>Sutterellaceae</taxon>
        <taxon>Sutterella</taxon>
    </lineage>
</organism>
<sequence>MLKTQVFAALAALFVMGGAPVRAAEAPVAPAADATNAGEPAPVETAVNETDAFFGAGSEIDKVYQEWLDSASAKTLEGCKKKGRDLSQPECRLEQIIYTGDATVTAEKTDPKWIERRQLAFMEASLNALAQFAEGQSLTNSVESLREYVQDDRPIPEDPFRAKGRISEMLDKVMALGDAMLNKYLNDYGVDPAAYAALPQEERKKMLELKLTSRSTMRAAAEMTGLVPLMTFEGSDGRGGHVVRVVYVASPERVSTAKSILRNQAKIGPNDAKKNPRGVARFYELPPEKLFTAYGVRMVYDEEGYPVLLAYGQSGVEKTPDKNLQGMLITQARNDARSAAINQLTLLLQSSVAKKAARSSVSTLASEAVKVRNADGSVASKQETENTLYKQVEEATSVTGRISNFAGVRVVKTWQWVEPQSHLPVVGAVVMWSPKTASVSEAIATARPTSPSAPAPAAAAKPAVKEKSGVSSGLEADDYEF</sequence>
<dbReference type="EMBL" id="AP018786">
    <property type="protein sequence ID" value="BBF22849.1"/>
    <property type="molecule type" value="Genomic_DNA"/>
</dbReference>
<feature type="region of interest" description="Disordered" evidence="1">
    <location>
        <begin position="446"/>
        <end position="481"/>
    </location>
</feature>
<evidence type="ECO:0000256" key="1">
    <source>
        <dbReference type="SAM" id="MobiDB-lite"/>
    </source>
</evidence>
<dbReference type="KEGG" id="sutt:SUTMEG_07400"/>
<dbReference type="AlphaFoldDB" id="A0A2Z6I8W4"/>
<feature type="compositionally biased region" description="Low complexity" evidence="1">
    <location>
        <begin position="446"/>
        <end position="462"/>
    </location>
</feature>
<evidence type="ECO:0000259" key="3">
    <source>
        <dbReference type="Pfam" id="PF20891"/>
    </source>
</evidence>
<dbReference type="OrthoDB" id="8666936at2"/>